<feature type="domain" description="Xylose isomerase-like TIM barrel" evidence="1">
    <location>
        <begin position="22"/>
        <end position="307"/>
    </location>
</feature>
<gene>
    <name evidence="2" type="ORF">NDI79_10775</name>
</gene>
<comment type="caution">
    <text evidence="2">The sequence shown here is derived from an EMBL/GenBank/DDBJ whole genome shotgun (WGS) entry which is preliminary data.</text>
</comment>
<dbReference type="InterPro" id="IPR036237">
    <property type="entry name" value="Xyl_isomerase-like_sf"/>
</dbReference>
<dbReference type="Gene3D" id="3.20.20.150">
    <property type="entry name" value="Divalent-metal-dependent TIM barrel enzymes"/>
    <property type="match status" value="1"/>
</dbReference>
<dbReference type="SUPFAM" id="SSF51658">
    <property type="entry name" value="Xylose isomerase-like"/>
    <property type="match status" value="1"/>
</dbReference>
<dbReference type="RefSeq" id="WP_310928477.1">
    <property type="nucleotide sequence ID" value="NZ_JAMQOQ010000002.1"/>
</dbReference>
<dbReference type="EMBL" id="JAMQOQ010000002">
    <property type="protein sequence ID" value="MDS0294657.1"/>
    <property type="molecule type" value="Genomic_DNA"/>
</dbReference>
<dbReference type="GO" id="GO:0016853">
    <property type="term" value="F:isomerase activity"/>
    <property type="evidence" value="ECO:0007669"/>
    <property type="project" value="UniProtKB-KW"/>
</dbReference>
<evidence type="ECO:0000259" key="1">
    <source>
        <dbReference type="Pfam" id="PF01261"/>
    </source>
</evidence>
<evidence type="ECO:0000313" key="3">
    <source>
        <dbReference type="Proteomes" id="UP001254813"/>
    </source>
</evidence>
<dbReference type="Proteomes" id="UP001254813">
    <property type="component" value="Unassembled WGS sequence"/>
</dbReference>
<organism evidence="2 3">
    <name type="scientific">Halogeometricum luteum</name>
    <dbReference type="NCBI Taxonomy" id="2950537"/>
    <lineage>
        <taxon>Archaea</taxon>
        <taxon>Methanobacteriati</taxon>
        <taxon>Methanobacteriota</taxon>
        <taxon>Stenosarchaea group</taxon>
        <taxon>Halobacteria</taxon>
        <taxon>Halobacteriales</taxon>
        <taxon>Haloferacaceae</taxon>
        <taxon>Halogeometricum</taxon>
    </lineage>
</organism>
<dbReference type="PANTHER" id="PTHR12110">
    <property type="entry name" value="HYDROXYPYRUVATE ISOMERASE"/>
    <property type="match status" value="1"/>
</dbReference>
<dbReference type="Pfam" id="PF01261">
    <property type="entry name" value="AP_endonuc_2"/>
    <property type="match status" value="1"/>
</dbReference>
<evidence type="ECO:0000313" key="2">
    <source>
        <dbReference type="EMBL" id="MDS0294657.1"/>
    </source>
</evidence>
<keyword evidence="3" id="KW-1185">Reference proteome</keyword>
<dbReference type="PANTHER" id="PTHR12110:SF21">
    <property type="entry name" value="XYLOSE ISOMERASE-LIKE TIM BARREL DOMAIN-CONTAINING PROTEIN"/>
    <property type="match status" value="1"/>
</dbReference>
<name>A0ABU2G1J2_9EURY</name>
<dbReference type="InterPro" id="IPR013022">
    <property type="entry name" value="Xyl_isomerase-like_TIM-brl"/>
</dbReference>
<sequence length="322" mass="36004">MYIGVLTVPLGGESLPDALSYLDDIGVDGVELGVGGFPGDDHVDRRATLDDEEKQEELLDLVDEHDMQISALATHNNPLHPDEEQAEEADTELREAIELADALDVDTVTGFSGLPAGGPNDEVPNWITAPWPTEHADAHDYQWEVAVDYWSELAEFADDHGVNVGIEMHPNMLVYEPSGMMRLREATNERIGANFDPSHLYWQDIDVCHAIRFLGEKDAIHHFHAKDTKVYTWNSRLKGVLDTTDYTDESNRSWLFRSIGYGHGESHWKDVVSTLRMVGYEGALSIEHEDSLTSSNEGLEKAVDILDRAVFDTQPGEAYWAE</sequence>
<reference evidence="2 3" key="1">
    <citation type="submission" date="2022-06" db="EMBL/GenBank/DDBJ databases">
        <title>Halogeometricum sp. a new haloarchaeum isolate from saline soil.</title>
        <authorList>
            <person name="Strakova D."/>
            <person name="Galisteo C."/>
            <person name="Sanchez-Porro C."/>
            <person name="Ventosa A."/>
        </authorList>
    </citation>
    <scope>NUCLEOTIDE SEQUENCE [LARGE SCALE GENOMIC DNA]</scope>
    <source>
        <strain evidence="3">S3BR25-2</strain>
    </source>
</reference>
<protein>
    <submittedName>
        <fullName evidence="2">Sugar phosphate isomerase/epimerase</fullName>
    </submittedName>
</protein>
<proteinExistence type="predicted"/>
<keyword evidence="2" id="KW-0413">Isomerase</keyword>
<dbReference type="InterPro" id="IPR050312">
    <property type="entry name" value="IolE/XylAMocC-like"/>
</dbReference>
<accession>A0ABU2G1J2</accession>